<dbReference type="eggNOG" id="COG3631">
    <property type="taxonomic scope" value="Bacteria"/>
</dbReference>
<dbReference type="InterPro" id="IPR032710">
    <property type="entry name" value="NTF2-like_dom_sf"/>
</dbReference>
<name>A0A0H3I0N3_PECPM</name>
<accession>A0A0H3I0N3</accession>
<sequence length="144" mass="16034">MSINPYGTDLFTAFYNSNDAEIASQLVEQRLSGSFKDHSPVFGADPSKAGFEASVRFINTAFKQVYHVDRMIEQGDTVVAIWHAEVEHVGQFLHVAATGRHFSLNGITAYSLSDGKINRALGAIRSTRYATGSRHHSDFWKVRK</sequence>
<organism evidence="1 2">
    <name type="scientific">Pectobacterium parmentieri</name>
    <dbReference type="NCBI Taxonomy" id="1905730"/>
    <lineage>
        <taxon>Bacteria</taxon>
        <taxon>Pseudomonadati</taxon>
        <taxon>Pseudomonadota</taxon>
        <taxon>Gammaproteobacteria</taxon>
        <taxon>Enterobacterales</taxon>
        <taxon>Pectobacteriaceae</taxon>
        <taxon>Pectobacterium</taxon>
    </lineage>
</organism>
<evidence type="ECO:0000313" key="2">
    <source>
        <dbReference type="Proteomes" id="UP000008044"/>
    </source>
</evidence>
<reference evidence="1 2" key="1">
    <citation type="journal article" date="2012" name="J. Bacteriol.">
        <title>Genome sequence of Pectobacterium sp. strain SCC3193.</title>
        <authorList>
            <person name="Koskinen J.P."/>
            <person name="Laine P."/>
            <person name="Niemi O."/>
            <person name="Nykyri J."/>
            <person name="Harjunpaa H."/>
            <person name="Auvinen P."/>
            <person name="Paulin L."/>
            <person name="Pirhonen M."/>
            <person name="Palva T."/>
            <person name="Holm L."/>
        </authorList>
    </citation>
    <scope>NUCLEOTIDE SEQUENCE [LARGE SCALE GENOMIC DNA]</scope>
    <source>
        <strain evidence="1 2">SCC3193</strain>
    </source>
</reference>
<dbReference type="InterPro" id="IPR009959">
    <property type="entry name" value="Cyclase_SnoaL-like"/>
</dbReference>
<proteinExistence type="predicted"/>
<protein>
    <submittedName>
        <fullName evidence="1">Methylaklanonic acid cyclase</fullName>
    </submittedName>
</protein>
<dbReference type="KEGG" id="pec:W5S_1528"/>
<dbReference type="Gene3D" id="3.10.450.50">
    <property type="match status" value="1"/>
</dbReference>
<dbReference type="EMBL" id="CP003415">
    <property type="protein sequence ID" value="AFI89622.1"/>
    <property type="molecule type" value="Genomic_DNA"/>
</dbReference>
<dbReference type="SUPFAM" id="SSF54427">
    <property type="entry name" value="NTF2-like"/>
    <property type="match status" value="1"/>
</dbReference>
<gene>
    <name evidence="1" type="ordered locus">W5S_1528</name>
</gene>
<dbReference type="Pfam" id="PF07366">
    <property type="entry name" value="SnoaL"/>
    <property type="match status" value="1"/>
</dbReference>
<dbReference type="Proteomes" id="UP000008044">
    <property type="component" value="Chromosome"/>
</dbReference>
<dbReference type="AlphaFoldDB" id="A0A0H3I0N3"/>
<dbReference type="RefSeq" id="WP_014699282.1">
    <property type="nucleotide sequence ID" value="NC_017845.1"/>
</dbReference>
<dbReference type="STRING" id="1905730.W5S_1528"/>
<evidence type="ECO:0000313" key="1">
    <source>
        <dbReference type="EMBL" id="AFI89622.1"/>
    </source>
</evidence>
<dbReference type="PATRIC" id="fig|1166016.3.peg.1551"/>
<dbReference type="GO" id="GO:0030638">
    <property type="term" value="P:polyketide metabolic process"/>
    <property type="evidence" value="ECO:0007669"/>
    <property type="project" value="InterPro"/>
</dbReference>
<dbReference type="HOGENOM" id="CLU_1794645_0_0_6"/>